<evidence type="ECO:0000313" key="3">
    <source>
        <dbReference type="EMBL" id="PIN02851.1"/>
    </source>
</evidence>
<organism evidence="3 4">
    <name type="scientific">Handroanthus impetiginosus</name>
    <dbReference type="NCBI Taxonomy" id="429701"/>
    <lineage>
        <taxon>Eukaryota</taxon>
        <taxon>Viridiplantae</taxon>
        <taxon>Streptophyta</taxon>
        <taxon>Embryophyta</taxon>
        <taxon>Tracheophyta</taxon>
        <taxon>Spermatophyta</taxon>
        <taxon>Magnoliopsida</taxon>
        <taxon>eudicotyledons</taxon>
        <taxon>Gunneridae</taxon>
        <taxon>Pentapetalae</taxon>
        <taxon>asterids</taxon>
        <taxon>lamiids</taxon>
        <taxon>Lamiales</taxon>
        <taxon>Bignoniaceae</taxon>
        <taxon>Crescentiina</taxon>
        <taxon>Tabebuia alliance</taxon>
        <taxon>Handroanthus</taxon>
    </lineage>
</organism>
<accession>A0A2G9GC35</accession>
<feature type="region of interest" description="Disordered" evidence="2">
    <location>
        <begin position="23"/>
        <end position="55"/>
    </location>
</feature>
<evidence type="ECO:0000256" key="1">
    <source>
        <dbReference type="ARBA" id="ARBA00006974"/>
    </source>
</evidence>
<dbReference type="PANTHER" id="PTHR31374">
    <property type="entry name" value="AUXIN-INDUCED PROTEIN-LIKE-RELATED"/>
    <property type="match status" value="1"/>
</dbReference>
<evidence type="ECO:0000256" key="2">
    <source>
        <dbReference type="SAM" id="MobiDB-lite"/>
    </source>
</evidence>
<dbReference type="EMBL" id="NKXS01005746">
    <property type="protein sequence ID" value="PIN02851.1"/>
    <property type="molecule type" value="Genomic_DNA"/>
</dbReference>
<evidence type="ECO:0000313" key="4">
    <source>
        <dbReference type="Proteomes" id="UP000231279"/>
    </source>
</evidence>
<proteinExistence type="inferred from homology"/>
<evidence type="ECO:0008006" key="5">
    <source>
        <dbReference type="Google" id="ProtNLM"/>
    </source>
</evidence>
<gene>
    <name evidence="3" type="ORF">CDL12_24631</name>
</gene>
<dbReference type="Proteomes" id="UP000231279">
    <property type="component" value="Unassembled WGS sequence"/>
</dbReference>
<sequence>MDSPRGKSKKGLISKTWERCKSFSGGIGRNQEALKRKSKSLPHGNTKDAPTPKNGIKRWSRWRWAPEGCFSIYVGPEKQRFVIKTKYVNHPLFKILLEEAESEYGYSSDGPLLLPCGVDHFIKVVMEMDCEEINIGKEHQAGCNFVARSHTSYHLLTPPRLFPINYILNY</sequence>
<dbReference type="Pfam" id="PF02519">
    <property type="entry name" value="Auxin_inducible"/>
    <property type="match status" value="1"/>
</dbReference>
<dbReference type="GO" id="GO:0009733">
    <property type="term" value="P:response to auxin"/>
    <property type="evidence" value="ECO:0007669"/>
    <property type="project" value="InterPro"/>
</dbReference>
<dbReference type="PANTHER" id="PTHR31374:SF118">
    <property type="entry name" value="OS01G0924966 PROTEIN"/>
    <property type="match status" value="1"/>
</dbReference>
<name>A0A2G9GC35_9LAMI</name>
<dbReference type="AlphaFoldDB" id="A0A2G9GC35"/>
<comment type="caution">
    <text evidence="3">The sequence shown here is derived from an EMBL/GenBank/DDBJ whole genome shotgun (WGS) entry which is preliminary data.</text>
</comment>
<protein>
    <recommendedName>
        <fullName evidence="5">Small auxin-up RNA</fullName>
    </recommendedName>
</protein>
<keyword evidence="4" id="KW-1185">Reference proteome</keyword>
<dbReference type="InterPro" id="IPR003676">
    <property type="entry name" value="SAUR_fam"/>
</dbReference>
<comment type="similarity">
    <text evidence="1">Belongs to the ARG7 family.</text>
</comment>
<reference evidence="4" key="1">
    <citation type="journal article" date="2018" name="Gigascience">
        <title>Genome assembly of the Pink Ipe (Handroanthus impetiginosus, Bignoniaceae), a highly valued, ecologically keystone Neotropical timber forest tree.</title>
        <authorList>
            <person name="Silva-Junior O.B."/>
            <person name="Grattapaglia D."/>
            <person name="Novaes E."/>
            <person name="Collevatti R.G."/>
        </authorList>
    </citation>
    <scope>NUCLEOTIDE SEQUENCE [LARGE SCALE GENOMIC DNA]</scope>
    <source>
        <strain evidence="4">cv. UFG-1</strain>
    </source>
</reference>
<dbReference type="OrthoDB" id="660486at2759"/>
<dbReference type="STRING" id="429701.A0A2G9GC35"/>